<evidence type="ECO:0000256" key="1">
    <source>
        <dbReference type="ARBA" id="ARBA00004370"/>
    </source>
</evidence>
<keyword evidence="6" id="KW-1185">Reference proteome</keyword>
<accession>A0ABN9SV36</accession>
<keyword evidence="3" id="KW-0472">Membrane</keyword>
<evidence type="ECO:0000256" key="2">
    <source>
        <dbReference type="ARBA" id="ARBA00023078"/>
    </source>
</evidence>
<keyword evidence="2" id="KW-0793">Thylakoid</keyword>
<feature type="signal peptide" evidence="4">
    <location>
        <begin position="1"/>
        <end position="19"/>
    </location>
</feature>
<name>A0ABN9SV36_9DINO</name>
<proteinExistence type="predicted"/>
<dbReference type="EMBL" id="CAUYUJ010013525">
    <property type="protein sequence ID" value="CAK0836374.1"/>
    <property type="molecule type" value="Genomic_DNA"/>
</dbReference>
<dbReference type="Gene3D" id="1.20.120.290">
    <property type="entry name" value="Oxygen-evolving enhancer protein 3 (PsbQ), four-helix up-down bundle"/>
    <property type="match status" value="1"/>
</dbReference>
<keyword evidence="4" id="KW-0732">Signal</keyword>
<comment type="subcellular location">
    <subcellularLocation>
        <location evidence="1">Membrane</location>
    </subcellularLocation>
</comment>
<dbReference type="InterPro" id="IPR008797">
    <property type="entry name" value="PSII_PsbQ"/>
</dbReference>
<protein>
    <submittedName>
        <fullName evidence="5">Uncharacterized protein</fullName>
    </submittedName>
</protein>
<comment type="caution">
    <text evidence="5">The sequence shown here is derived from an EMBL/GenBank/DDBJ whole genome shotgun (WGS) entry which is preliminary data.</text>
</comment>
<feature type="chain" id="PRO_5045160682" evidence="4">
    <location>
        <begin position="20"/>
        <end position="218"/>
    </location>
</feature>
<reference evidence="5" key="1">
    <citation type="submission" date="2023-10" db="EMBL/GenBank/DDBJ databases">
        <authorList>
            <person name="Chen Y."/>
            <person name="Shah S."/>
            <person name="Dougan E. K."/>
            <person name="Thang M."/>
            <person name="Chan C."/>
        </authorList>
    </citation>
    <scope>NUCLEOTIDE SEQUENCE [LARGE SCALE GENOMIC DNA]</scope>
</reference>
<organism evidence="5 6">
    <name type="scientific">Prorocentrum cordatum</name>
    <dbReference type="NCBI Taxonomy" id="2364126"/>
    <lineage>
        <taxon>Eukaryota</taxon>
        <taxon>Sar</taxon>
        <taxon>Alveolata</taxon>
        <taxon>Dinophyceae</taxon>
        <taxon>Prorocentrales</taxon>
        <taxon>Prorocentraceae</taxon>
        <taxon>Prorocentrum</taxon>
    </lineage>
</organism>
<evidence type="ECO:0000313" key="5">
    <source>
        <dbReference type="EMBL" id="CAK0836374.1"/>
    </source>
</evidence>
<gene>
    <name evidence="5" type="ORF">PCOR1329_LOCUS32872</name>
</gene>
<evidence type="ECO:0000256" key="4">
    <source>
        <dbReference type="SAM" id="SignalP"/>
    </source>
</evidence>
<dbReference type="Pfam" id="PF05757">
    <property type="entry name" value="PsbQ"/>
    <property type="match status" value="1"/>
</dbReference>
<evidence type="ECO:0000256" key="3">
    <source>
        <dbReference type="ARBA" id="ARBA00023136"/>
    </source>
</evidence>
<dbReference type="Proteomes" id="UP001189429">
    <property type="component" value="Unassembled WGS sequence"/>
</dbReference>
<dbReference type="InterPro" id="IPR023222">
    <property type="entry name" value="PsbQ-like_dom_sf"/>
</dbReference>
<dbReference type="PROSITE" id="PS51257">
    <property type="entry name" value="PROKAR_LIPOPROTEIN"/>
    <property type="match status" value="1"/>
</dbReference>
<evidence type="ECO:0000313" key="6">
    <source>
        <dbReference type="Proteomes" id="UP001189429"/>
    </source>
</evidence>
<sequence>MARVGSRVFPAAALVLALACVCWLPSCFVPAVDRRAVIAAAAAAAVAGQQQQAQAAQARFSVFGFDGSGKGAVSDAYQQIDPDAVSPYSQFSNPKDSEYTNNKALQEKLYERNKARVIEYVSMLDKVPELIQKKQSENLKSLLTTKLYSLRESMEYVTTKGTPFYRKDDAAGMKEADVFFQDLADLGVAGRERNWGWAAESYDKSKGSFKAWMNVVGL</sequence>